<name>A0A8J9ZDG2_BRALA</name>
<sequence length="331" mass="35908">MFTVLDDSTDMQTEDMLEDNLFKILSAAEKEKQQEISKRVEDILDDLTELAGEEDALDLRAAGDAETSTVTEEEEDTTGEVADDGLIIKKGCGDHQEGEKWGTPEHDNCLCAGPDSFCDHVDCPSGSEITRDSNGLWECPGGSSTDDSDEKQAQVDMLEDRLIQILEEEDALDLRVADGVETLTVRGAEENATVDKGQDGIDSRGLADGRLIKKGTGGGSYRADFRCGSRYPAGNGYAAACNANGPSPCCSRWDWCGSSAAHCNCATCVDYRKRDFRNDFRCGQGFPAGNGRPAKCNRSGPSPCCSRWKWCGSSSLHCNCHGCVDYRKYGL</sequence>
<proteinExistence type="predicted"/>
<protein>
    <submittedName>
        <fullName evidence="2">Hypp9274 protein</fullName>
    </submittedName>
</protein>
<evidence type="ECO:0000313" key="3">
    <source>
        <dbReference type="Proteomes" id="UP000838412"/>
    </source>
</evidence>
<organism evidence="2 3">
    <name type="scientific">Branchiostoma lanceolatum</name>
    <name type="common">Common lancelet</name>
    <name type="synonym">Amphioxus lanceolatum</name>
    <dbReference type="NCBI Taxonomy" id="7740"/>
    <lineage>
        <taxon>Eukaryota</taxon>
        <taxon>Metazoa</taxon>
        <taxon>Chordata</taxon>
        <taxon>Cephalochordata</taxon>
        <taxon>Leptocardii</taxon>
        <taxon>Amphioxiformes</taxon>
        <taxon>Branchiostomatidae</taxon>
        <taxon>Branchiostoma</taxon>
    </lineage>
</organism>
<accession>A0A8J9ZDG2</accession>
<dbReference type="OrthoDB" id="10070388at2759"/>
<feature type="region of interest" description="Disordered" evidence="1">
    <location>
        <begin position="55"/>
        <end position="79"/>
    </location>
</feature>
<gene>
    <name evidence="2" type="primary">Hypp9274</name>
    <name evidence="2" type="ORF">BLAG_LOCUS12486</name>
</gene>
<evidence type="ECO:0000256" key="1">
    <source>
        <dbReference type="SAM" id="MobiDB-lite"/>
    </source>
</evidence>
<reference evidence="2" key="1">
    <citation type="submission" date="2022-01" db="EMBL/GenBank/DDBJ databases">
        <authorList>
            <person name="Braso-Vives M."/>
        </authorList>
    </citation>
    <scope>NUCLEOTIDE SEQUENCE</scope>
</reference>
<dbReference type="Proteomes" id="UP000838412">
    <property type="component" value="Chromosome 19"/>
</dbReference>
<evidence type="ECO:0000313" key="2">
    <source>
        <dbReference type="EMBL" id="CAH1252402.1"/>
    </source>
</evidence>
<dbReference type="AlphaFoldDB" id="A0A8J9ZDG2"/>
<keyword evidence="3" id="KW-1185">Reference proteome</keyword>
<dbReference type="EMBL" id="OV696704">
    <property type="protein sequence ID" value="CAH1252402.1"/>
    <property type="molecule type" value="Genomic_DNA"/>
</dbReference>